<feature type="compositionally biased region" description="Acidic residues" evidence="1">
    <location>
        <begin position="147"/>
        <end position="157"/>
    </location>
</feature>
<feature type="region of interest" description="Disordered" evidence="1">
    <location>
        <begin position="87"/>
        <end position="157"/>
    </location>
</feature>
<feature type="compositionally biased region" description="Polar residues" evidence="1">
    <location>
        <begin position="127"/>
        <end position="137"/>
    </location>
</feature>
<accession>A0ABR2WRR0</accession>
<evidence type="ECO:0000256" key="1">
    <source>
        <dbReference type="SAM" id="MobiDB-lite"/>
    </source>
</evidence>
<dbReference type="Proteomes" id="UP001479436">
    <property type="component" value="Unassembled WGS sequence"/>
</dbReference>
<feature type="compositionally biased region" description="Acidic residues" evidence="1">
    <location>
        <begin position="111"/>
        <end position="121"/>
    </location>
</feature>
<evidence type="ECO:0000313" key="3">
    <source>
        <dbReference type="Proteomes" id="UP001479436"/>
    </source>
</evidence>
<organism evidence="2 3">
    <name type="scientific">Basidiobolus ranarum</name>
    <dbReference type="NCBI Taxonomy" id="34480"/>
    <lineage>
        <taxon>Eukaryota</taxon>
        <taxon>Fungi</taxon>
        <taxon>Fungi incertae sedis</taxon>
        <taxon>Zoopagomycota</taxon>
        <taxon>Entomophthoromycotina</taxon>
        <taxon>Basidiobolomycetes</taxon>
        <taxon>Basidiobolales</taxon>
        <taxon>Basidiobolaceae</taxon>
        <taxon>Basidiobolus</taxon>
    </lineage>
</organism>
<feature type="compositionally biased region" description="Low complexity" evidence="1">
    <location>
        <begin position="95"/>
        <end position="107"/>
    </location>
</feature>
<comment type="caution">
    <text evidence="2">The sequence shown here is derived from an EMBL/GenBank/DDBJ whole genome shotgun (WGS) entry which is preliminary data.</text>
</comment>
<evidence type="ECO:0000313" key="2">
    <source>
        <dbReference type="EMBL" id="KAK9764178.1"/>
    </source>
</evidence>
<dbReference type="InterPro" id="IPR013783">
    <property type="entry name" value="Ig-like_fold"/>
</dbReference>
<reference evidence="2 3" key="1">
    <citation type="submission" date="2023-04" db="EMBL/GenBank/DDBJ databases">
        <title>Genome of Basidiobolus ranarum AG-B5.</title>
        <authorList>
            <person name="Stajich J.E."/>
            <person name="Carter-House D."/>
            <person name="Gryganskyi A."/>
        </authorList>
    </citation>
    <scope>NUCLEOTIDE SEQUENCE [LARGE SCALE GENOMIC DNA]</scope>
    <source>
        <strain evidence="2 3">AG-B5</strain>
    </source>
</reference>
<dbReference type="Gene3D" id="2.60.40.10">
    <property type="entry name" value="Immunoglobulins"/>
    <property type="match status" value="1"/>
</dbReference>
<dbReference type="EMBL" id="JASJQH010000478">
    <property type="protein sequence ID" value="KAK9764178.1"/>
    <property type="molecule type" value="Genomic_DNA"/>
</dbReference>
<keyword evidence="3" id="KW-1185">Reference proteome</keyword>
<gene>
    <name evidence="2" type="ORF">K7432_008536</name>
</gene>
<sequence>MSKSRKGCEIFHSEREEESKSYFPSKQSILSFQNHQRESDRTVEHFDFELVDEKFMWDTPHENDNLSGTPISITEISSHVNPTSLFLHSGTMPPSEMSELTTSSESHTNSDEEGEGEGEGEIENHSEPSTTSDNQPAASDWIKNDPYDDENIPEIDDIDPDFVHSLSDIEPSLVETPIPNKKRSGWLKLILSVLPIFCAILLIQMPDSTLDILLTTLEQHGLFPSLKNDYLSIAPQKLTERVCLAPASPTYSYMFLSECFREECEVIVVAKDLQGNPKTAGGDTFTATEINLNKDQYNITLPIYDIGNGRYLVNVPRPNKQAESIVQVTLAVTMKEISNSPLTVLWPADKTEKYAEVASEGSPIKEGSIMKTEEPEVHHQEDTLTLPDVEIIPDIDPMSIPSELNAELHDPPTPFVPYQKESQTAADAYTEEPTQLVESTLEQNEDIHTIYEHDKPATQQPVETTKIPEDVETTETQHTSTEQFEQTVKHVNKEKTCPIYSLNCHLRHLDIATPIKGAVQSALSIRSRMRNNIMNALSHLNVAFDKRFKSIAGNSLTHIVEARRFARDTLFNGVNKVRGYTQVVGRIAINWRQQTRKSFSVIGDRIKRLFRRN</sequence>
<proteinExistence type="predicted"/>
<protein>
    <submittedName>
        <fullName evidence="2">Uncharacterized protein</fullName>
    </submittedName>
</protein>
<name>A0ABR2WRR0_9FUNG</name>